<dbReference type="InterPro" id="IPR000742">
    <property type="entry name" value="EGF"/>
</dbReference>
<evidence type="ECO:0000256" key="1">
    <source>
        <dbReference type="PROSITE-ProRule" id="PRU00076"/>
    </source>
</evidence>
<proteinExistence type="predicted"/>
<organism evidence="3 4">
    <name type="scientific">Stegodyphus mimosarum</name>
    <name type="common">African social velvet spider</name>
    <dbReference type="NCBI Taxonomy" id="407821"/>
    <lineage>
        <taxon>Eukaryota</taxon>
        <taxon>Metazoa</taxon>
        <taxon>Ecdysozoa</taxon>
        <taxon>Arthropoda</taxon>
        <taxon>Chelicerata</taxon>
        <taxon>Arachnida</taxon>
        <taxon>Araneae</taxon>
        <taxon>Araneomorphae</taxon>
        <taxon>Entelegynae</taxon>
        <taxon>Eresoidea</taxon>
        <taxon>Eresidae</taxon>
        <taxon>Stegodyphus</taxon>
    </lineage>
</organism>
<dbReference type="EMBL" id="KL867117">
    <property type="protein sequence ID" value="KFM83528.1"/>
    <property type="molecule type" value="Genomic_DNA"/>
</dbReference>
<dbReference type="SUPFAM" id="SSF57196">
    <property type="entry name" value="EGF/Laminin"/>
    <property type="match status" value="1"/>
</dbReference>
<keyword evidence="1" id="KW-0245">EGF-like domain</keyword>
<evidence type="ECO:0000259" key="2">
    <source>
        <dbReference type="PROSITE" id="PS50026"/>
    </source>
</evidence>
<protein>
    <submittedName>
        <fullName evidence="3">Abnormal pharyngeal pumping eat-20</fullName>
    </submittedName>
</protein>
<reference evidence="3 4" key="1">
    <citation type="submission" date="2013-11" db="EMBL/GenBank/DDBJ databases">
        <title>Genome sequencing of Stegodyphus mimosarum.</title>
        <authorList>
            <person name="Bechsgaard J."/>
        </authorList>
    </citation>
    <scope>NUCLEOTIDE SEQUENCE [LARGE SCALE GENOMIC DNA]</scope>
</reference>
<evidence type="ECO:0000313" key="4">
    <source>
        <dbReference type="Proteomes" id="UP000054359"/>
    </source>
</evidence>
<dbReference type="Proteomes" id="UP000054359">
    <property type="component" value="Unassembled WGS sequence"/>
</dbReference>
<dbReference type="STRING" id="407821.A0A087V1N9"/>
<sequence>MVKCECFEPYSGSRCEIDPCSQHPCENGGVCKINDSNYFCECPGNF</sequence>
<name>A0A087V1N9_STEMI</name>
<dbReference type="Gene3D" id="2.10.25.10">
    <property type="entry name" value="Laminin"/>
    <property type="match status" value="1"/>
</dbReference>
<feature type="non-terminal residue" evidence="3">
    <location>
        <position position="46"/>
    </location>
</feature>
<accession>A0A087V1N9</accession>
<gene>
    <name evidence="3" type="ORF">X975_25176</name>
</gene>
<dbReference type="PROSITE" id="PS50026">
    <property type="entry name" value="EGF_3"/>
    <property type="match status" value="1"/>
</dbReference>
<keyword evidence="4" id="KW-1185">Reference proteome</keyword>
<comment type="caution">
    <text evidence="1">Lacks conserved residue(s) required for the propagation of feature annotation.</text>
</comment>
<evidence type="ECO:0000313" key="3">
    <source>
        <dbReference type="EMBL" id="KFM83528.1"/>
    </source>
</evidence>
<dbReference type="OrthoDB" id="6423127at2759"/>
<feature type="domain" description="EGF-like" evidence="2">
    <location>
        <begin position="16"/>
        <end position="46"/>
    </location>
</feature>
<dbReference type="AlphaFoldDB" id="A0A087V1N9"/>